<dbReference type="SUPFAM" id="SSF55315">
    <property type="entry name" value="L30e-like"/>
    <property type="match status" value="1"/>
</dbReference>
<evidence type="ECO:0000313" key="1">
    <source>
        <dbReference type="EMBL" id="CAH0588953.1"/>
    </source>
</evidence>
<name>A0A9P0BJZ0_CHRIL</name>
<dbReference type="EMBL" id="LR824020">
    <property type="protein sequence ID" value="CAH0588953.1"/>
    <property type="molecule type" value="Genomic_DNA"/>
</dbReference>
<dbReference type="InterPro" id="IPR029064">
    <property type="entry name" value="Ribosomal_eL30-like_sf"/>
</dbReference>
<dbReference type="Gene3D" id="3.30.1330.30">
    <property type="match status" value="1"/>
</dbReference>
<protein>
    <recommendedName>
        <fullName evidence="3">Ribosomal protein L7Ae/L30e/S12e/Gadd45 domain-containing protein</fullName>
    </recommendedName>
</protein>
<dbReference type="OrthoDB" id="20109at2759"/>
<reference evidence="1" key="1">
    <citation type="submission" date="2021-12" db="EMBL/GenBank/DDBJ databases">
        <authorList>
            <person name="King R."/>
        </authorList>
    </citation>
    <scope>NUCLEOTIDE SEQUENCE</scope>
</reference>
<organism evidence="1 2">
    <name type="scientific">Chrysodeixis includens</name>
    <name type="common">Soybean looper</name>
    <name type="synonym">Pseudoplusia includens</name>
    <dbReference type="NCBI Taxonomy" id="689277"/>
    <lineage>
        <taxon>Eukaryota</taxon>
        <taxon>Metazoa</taxon>
        <taxon>Ecdysozoa</taxon>
        <taxon>Arthropoda</taxon>
        <taxon>Hexapoda</taxon>
        <taxon>Insecta</taxon>
        <taxon>Pterygota</taxon>
        <taxon>Neoptera</taxon>
        <taxon>Endopterygota</taxon>
        <taxon>Lepidoptera</taxon>
        <taxon>Glossata</taxon>
        <taxon>Ditrysia</taxon>
        <taxon>Noctuoidea</taxon>
        <taxon>Noctuidae</taxon>
        <taxon>Plusiinae</taxon>
        <taxon>Chrysodeixis</taxon>
    </lineage>
</organism>
<dbReference type="Proteomes" id="UP001154114">
    <property type="component" value="Chromosome 17"/>
</dbReference>
<proteinExistence type="predicted"/>
<accession>A0A9P0BJZ0</accession>
<keyword evidence="2" id="KW-1185">Reference proteome</keyword>
<dbReference type="AlphaFoldDB" id="A0A9P0BJZ0"/>
<sequence length="273" mass="31145">MEVKEATTLPKKKNTIGRGKIKKTLKNVLCRPDQVFWPAITENEAKSLESVLKNHSIDIPVFKKAHWKEIKDVPKDQRPKPPKLKKVEGLLLGIRECSDSVQNGGCSAIVLEANMNPRLIVHPLLEMCSKKQVPYLCLPYLKTISANCFGVPTSCLGIKTDHLLDIKNEIVKLAKNYPQPKPSEELGQVNKVEKIDINKMDITENTPFTFLYRKRKSERIFVPSSQDKEVNATKKFIGQDFIEFSEKKEEKSKAYMKMIVKRITSNPARVKNK</sequence>
<gene>
    <name evidence="1" type="ORF">CINC_LOCUS4179</name>
</gene>
<evidence type="ECO:0008006" key="3">
    <source>
        <dbReference type="Google" id="ProtNLM"/>
    </source>
</evidence>
<evidence type="ECO:0000313" key="2">
    <source>
        <dbReference type="Proteomes" id="UP001154114"/>
    </source>
</evidence>